<dbReference type="GO" id="GO:0003677">
    <property type="term" value="F:DNA binding"/>
    <property type="evidence" value="ECO:0007669"/>
    <property type="project" value="UniProtKB-KW"/>
</dbReference>
<evidence type="ECO:0000256" key="1">
    <source>
        <dbReference type="ARBA" id="ARBA00023015"/>
    </source>
</evidence>
<dbReference type="InterPro" id="IPR014757">
    <property type="entry name" value="Tscrpt_reg_IclR_C"/>
</dbReference>
<dbReference type="Pfam" id="PF09339">
    <property type="entry name" value="HTH_IclR"/>
    <property type="match status" value="1"/>
</dbReference>
<dbReference type="SMART" id="SM00346">
    <property type="entry name" value="HTH_ICLR"/>
    <property type="match status" value="1"/>
</dbReference>
<dbReference type="PANTHER" id="PTHR30136">
    <property type="entry name" value="HELIX-TURN-HELIX TRANSCRIPTIONAL REGULATOR, ICLR FAMILY"/>
    <property type="match status" value="1"/>
</dbReference>
<feature type="domain" description="IclR-ED" evidence="5">
    <location>
        <begin position="67"/>
        <end position="241"/>
    </location>
</feature>
<dbReference type="InterPro" id="IPR036388">
    <property type="entry name" value="WH-like_DNA-bd_sf"/>
</dbReference>
<evidence type="ECO:0000313" key="7">
    <source>
        <dbReference type="Proteomes" id="UP000259465"/>
    </source>
</evidence>
<dbReference type="GO" id="GO:0045892">
    <property type="term" value="P:negative regulation of DNA-templated transcription"/>
    <property type="evidence" value="ECO:0007669"/>
    <property type="project" value="TreeGrafter"/>
</dbReference>
<keyword evidence="1" id="KW-0805">Transcription regulation</keyword>
<evidence type="ECO:0000256" key="3">
    <source>
        <dbReference type="ARBA" id="ARBA00023163"/>
    </source>
</evidence>
<accession>A0AAD0RUL8</accession>
<dbReference type="Gene3D" id="1.10.10.10">
    <property type="entry name" value="Winged helix-like DNA-binding domain superfamily/Winged helix DNA-binding domain"/>
    <property type="match status" value="1"/>
</dbReference>
<dbReference type="InterPro" id="IPR050707">
    <property type="entry name" value="HTH_MetabolicPath_Reg"/>
</dbReference>
<keyword evidence="7" id="KW-1185">Reference proteome</keyword>
<organism evidence="6 7">
    <name type="scientific">Chromobacterium rhizoryzae</name>
    <dbReference type="NCBI Taxonomy" id="1778675"/>
    <lineage>
        <taxon>Bacteria</taxon>
        <taxon>Pseudomonadati</taxon>
        <taxon>Pseudomonadota</taxon>
        <taxon>Betaproteobacteria</taxon>
        <taxon>Neisseriales</taxon>
        <taxon>Chromobacteriaceae</taxon>
        <taxon>Chromobacterium</taxon>
    </lineage>
</organism>
<evidence type="ECO:0000313" key="6">
    <source>
        <dbReference type="EMBL" id="AXT47296.1"/>
    </source>
</evidence>
<keyword evidence="3" id="KW-0804">Transcription</keyword>
<sequence length="242" mass="26097">MTTLSSSSDRLLQTLQLVAASPQPLSAKDMARRLALPPSTLYRQLTHLSQWGLLQAGEDGAYHAGPLGLQLAMGFQQHNTLAAQARPEMQRLARLSNETVALMVATRQQVICIEMMESQQALRCAFAAGKGQPLARGASALALLAFMPAAQSQASLDSMLPPEEHETLRQTLAEVRRQGYATSDSAIDPGIWGVSAPLLQGRRKLLGALTLMAPSGRAQRRAQLVEQTRQAARNISAYLGCD</sequence>
<dbReference type="InterPro" id="IPR036390">
    <property type="entry name" value="WH_DNA-bd_sf"/>
</dbReference>
<dbReference type="SUPFAM" id="SSF46785">
    <property type="entry name" value="Winged helix' DNA-binding domain"/>
    <property type="match status" value="1"/>
</dbReference>
<name>A0AAD0RUL8_9NEIS</name>
<dbReference type="SUPFAM" id="SSF55781">
    <property type="entry name" value="GAF domain-like"/>
    <property type="match status" value="1"/>
</dbReference>
<dbReference type="GO" id="GO:0003700">
    <property type="term" value="F:DNA-binding transcription factor activity"/>
    <property type="evidence" value="ECO:0007669"/>
    <property type="project" value="TreeGrafter"/>
</dbReference>
<dbReference type="InterPro" id="IPR029016">
    <property type="entry name" value="GAF-like_dom_sf"/>
</dbReference>
<dbReference type="AlphaFoldDB" id="A0AAD0RUL8"/>
<dbReference type="InterPro" id="IPR005471">
    <property type="entry name" value="Tscrpt_reg_IclR_N"/>
</dbReference>
<protein>
    <submittedName>
        <fullName evidence="6">IclR family transcriptional regulator</fullName>
    </submittedName>
</protein>
<dbReference type="PROSITE" id="PS51077">
    <property type="entry name" value="HTH_ICLR"/>
    <property type="match status" value="1"/>
</dbReference>
<dbReference type="Pfam" id="PF01614">
    <property type="entry name" value="IclR_C"/>
    <property type="match status" value="1"/>
</dbReference>
<dbReference type="PANTHER" id="PTHR30136:SF24">
    <property type="entry name" value="HTH-TYPE TRANSCRIPTIONAL REPRESSOR ALLR"/>
    <property type="match status" value="1"/>
</dbReference>
<keyword evidence="2" id="KW-0238">DNA-binding</keyword>
<evidence type="ECO:0000256" key="2">
    <source>
        <dbReference type="ARBA" id="ARBA00023125"/>
    </source>
</evidence>
<gene>
    <name evidence="6" type="ORF">D1345_14335</name>
</gene>
<dbReference type="PROSITE" id="PS51078">
    <property type="entry name" value="ICLR_ED"/>
    <property type="match status" value="1"/>
</dbReference>
<feature type="domain" description="HTH iclR-type" evidence="4">
    <location>
        <begin position="5"/>
        <end position="66"/>
    </location>
</feature>
<evidence type="ECO:0000259" key="5">
    <source>
        <dbReference type="PROSITE" id="PS51078"/>
    </source>
</evidence>
<dbReference type="EMBL" id="CP031968">
    <property type="protein sequence ID" value="AXT47296.1"/>
    <property type="molecule type" value="Genomic_DNA"/>
</dbReference>
<dbReference type="KEGG" id="crz:D1345_14335"/>
<proteinExistence type="predicted"/>
<dbReference type="Gene3D" id="3.30.450.40">
    <property type="match status" value="1"/>
</dbReference>
<dbReference type="RefSeq" id="WP_118268050.1">
    <property type="nucleotide sequence ID" value="NZ_CP031968.1"/>
</dbReference>
<dbReference type="Proteomes" id="UP000259465">
    <property type="component" value="Chromosome"/>
</dbReference>
<reference evidence="6 7" key="1">
    <citation type="submission" date="2018-08" db="EMBL/GenBank/DDBJ databases">
        <title>Complete genome sequence of JP2-74.</title>
        <authorList>
            <person name="Wu L."/>
        </authorList>
    </citation>
    <scope>NUCLEOTIDE SEQUENCE [LARGE SCALE GENOMIC DNA]</scope>
    <source>
        <strain evidence="6 7">JP2-74</strain>
    </source>
</reference>
<evidence type="ECO:0000259" key="4">
    <source>
        <dbReference type="PROSITE" id="PS51077"/>
    </source>
</evidence>